<dbReference type="PROSITE" id="PS00167">
    <property type="entry name" value="TRP_SYNTHASE_ALPHA"/>
    <property type="match status" value="1"/>
</dbReference>
<dbReference type="EMBL" id="JBHSMI010000025">
    <property type="protein sequence ID" value="MFC5403798.1"/>
    <property type="molecule type" value="Genomic_DNA"/>
</dbReference>
<organism evidence="10 11">
    <name type="scientific">Cohnella soli</name>
    <dbReference type="NCBI Taxonomy" id="425005"/>
    <lineage>
        <taxon>Bacteria</taxon>
        <taxon>Bacillati</taxon>
        <taxon>Bacillota</taxon>
        <taxon>Bacilli</taxon>
        <taxon>Bacillales</taxon>
        <taxon>Paenibacillaceae</taxon>
        <taxon>Cohnella</taxon>
    </lineage>
</organism>
<feature type="active site" description="Proton acceptor" evidence="8">
    <location>
        <position position="70"/>
    </location>
</feature>
<dbReference type="NCBIfam" id="TIGR00262">
    <property type="entry name" value="trpA"/>
    <property type="match status" value="1"/>
</dbReference>
<dbReference type="PANTHER" id="PTHR43406">
    <property type="entry name" value="TRYPTOPHAN SYNTHASE, ALPHA CHAIN"/>
    <property type="match status" value="1"/>
</dbReference>
<evidence type="ECO:0000256" key="9">
    <source>
        <dbReference type="RuleBase" id="RU003662"/>
    </source>
</evidence>
<keyword evidence="4 8" id="KW-0822">Tryptophan biosynthesis</keyword>
<reference evidence="11" key="1">
    <citation type="journal article" date="2019" name="Int. J. Syst. Evol. Microbiol.">
        <title>The Global Catalogue of Microorganisms (GCM) 10K type strain sequencing project: providing services to taxonomists for standard genome sequencing and annotation.</title>
        <authorList>
            <consortium name="The Broad Institute Genomics Platform"/>
            <consortium name="The Broad Institute Genome Sequencing Center for Infectious Disease"/>
            <person name="Wu L."/>
            <person name="Ma J."/>
        </authorList>
    </citation>
    <scope>NUCLEOTIDE SEQUENCE [LARGE SCALE GENOMIC DNA]</scope>
    <source>
        <strain evidence="11">CGMCC 1.18575</strain>
    </source>
</reference>
<comment type="similarity">
    <text evidence="8 9">Belongs to the TrpA family.</text>
</comment>
<evidence type="ECO:0000256" key="1">
    <source>
        <dbReference type="ARBA" id="ARBA00004733"/>
    </source>
</evidence>
<proteinExistence type="inferred from homology"/>
<sequence>MSERDNVNGSTNLIDDVFARLKASGETALIPFLTMGDPDLDTSVDLIEAAERAGAHIIEIGVPYSDPLADGPVIQRAAERALRNRVSMMDCIGIGAKARTRGVKMPFILFSYFNPAYQLGLDKFFSLLRENDFSGVILPDLPLEEDAETRAYADKYGIHLIPLVAPTSEARVERIAAQARGFVYCVSSLGVTGVRSTFHEGIDAFLDTVRRAATVPICIGFGISTREHAERFASRCDGVVVGSAIVRQVEEALPLLTSSSEEEHKRGVQAVEQFISDLKPRTANV</sequence>
<comment type="pathway">
    <text evidence="1 8">Amino-acid biosynthesis; L-tryptophan biosynthesis; L-tryptophan from chorismate: step 5/5.</text>
</comment>
<comment type="function">
    <text evidence="8">The alpha subunit is responsible for the aldol cleavage of indoleglycerol phosphate to indole and glyceraldehyde 3-phosphate.</text>
</comment>
<keyword evidence="5 8" id="KW-0057">Aromatic amino acid biosynthesis</keyword>
<evidence type="ECO:0000313" key="10">
    <source>
        <dbReference type="EMBL" id="MFC5403798.1"/>
    </source>
</evidence>
<comment type="subunit">
    <text evidence="2 8">Tetramer of two alpha and two beta chains.</text>
</comment>
<dbReference type="InterPro" id="IPR002028">
    <property type="entry name" value="Trp_synthase_suA"/>
</dbReference>
<evidence type="ECO:0000256" key="8">
    <source>
        <dbReference type="HAMAP-Rule" id="MF_00131"/>
    </source>
</evidence>
<dbReference type="InterPro" id="IPR013785">
    <property type="entry name" value="Aldolase_TIM"/>
</dbReference>
<dbReference type="Proteomes" id="UP001596113">
    <property type="component" value="Unassembled WGS sequence"/>
</dbReference>
<dbReference type="PANTHER" id="PTHR43406:SF1">
    <property type="entry name" value="TRYPTOPHAN SYNTHASE ALPHA CHAIN, CHLOROPLASTIC"/>
    <property type="match status" value="1"/>
</dbReference>
<dbReference type="InterPro" id="IPR011060">
    <property type="entry name" value="RibuloseP-bd_barrel"/>
</dbReference>
<keyword evidence="3 8" id="KW-0028">Amino-acid biosynthesis</keyword>
<comment type="catalytic activity">
    <reaction evidence="7 8">
        <text>(1S,2R)-1-C-(indol-3-yl)glycerol 3-phosphate + L-serine = D-glyceraldehyde 3-phosphate + L-tryptophan + H2O</text>
        <dbReference type="Rhea" id="RHEA:10532"/>
        <dbReference type="ChEBI" id="CHEBI:15377"/>
        <dbReference type="ChEBI" id="CHEBI:33384"/>
        <dbReference type="ChEBI" id="CHEBI:57912"/>
        <dbReference type="ChEBI" id="CHEBI:58866"/>
        <dbReference type="ChEBI" id="CHEBI:59776"/>
        <dbReference type="EC" id="4.2.1.20"/>
    </reaction>
</comment>
<dbReference type="RefSeq" id="WP_378133501.1">
    <property type="nucleotide sequence ID" value="NZ_JBHSMI010000025.1"/>
</dbReference>
<evidence type="ECO:0000256" key="7">
    <source>
        <dbReference type="ARBA" id="ARBA00049047"/>
    </source>
</evidence>
<evidence type="ECO:0000256" key="5">
    <source>
        <dbReference type="ARBA" id="ARBA00023141"/>
    </source>
</evidence>
<comment type="caution">
    <text evidence="10">The sequence shown here is derived from an EMBL/GenBank/DDBJ whole genome shotgun (WGS) entry which is preliminary data.</text>
</comment>
<evidence type="ECO:0000256" key="4">
    <source>
        <dbReference type="ARBA" id="ARBA00022822"/>
    </source>
</evidence>
<evidence type="ECO:0000256" key="2">
    <source>
        <dbReference type="ARBA" id="ARBA00011270"/>
    </source>
</evidence>
<dbReference type="SUPFAM" id="SSF51366">
    <property type="entry name" value="Ribulose-phoshate binding barrel"/>
    <property type="match status" value="1"/>
</dbReference>
<dbReference type="EC" id="4.2.1.20" evidence="8"/>
<evidence type="ECO:0000256" key="3">
    <source>
        <dbReference type="ARBA" id="ARBA00022605"/>
    </source>
</evidence>
<keyword evidence="11" id="KW-1185">Reference proteome</keyword>
<dbReference type="Gene3D" id="3.20.20.70">
    <property type="entry name" value="Aldolase class I"/>
    <property type="match status" value="1"/>
</dbReference>
<keyword evidence="6 8" id="KW-0456">Lyase</keyword>
<feature type="active site" description="Proton acceptor" evidence="8">
    <location>
        <position position="59"/>
    </location>
</feature>
<evidence type="ECO:0000256" key="6">
    <source>
        <dbReference type="ARBA" id="ARBA00023239"/>
    </source>
</evidence>
<protein>
    <recommendedName>
        <fullName evidence="8">Tryptophan synthase alpha chain</fullName>
        <ecNumber evidence="8">4.2.1.20</ecNumber>
    </recommendedName>
</protein>
<dbReference type="HAMAP" id="MF_00131">
    <property type="entry name" value="Trp_synth_alpha"/>
    <property type="match status" value="1"/>
</dbReference>
<accession>A0ABW0HRQ0</accession>
<dbReference type="InterPro" id="IPR018204">
    <property type="entry name" value="Trp_synthase_alpha_AS"/>
</dbReference>
<gene>
    <name evidence="8 10" type="primary">trpA</name>
    <name evidence="10" type="ORF">ACFPOF_13720</name>
</gene>
<dbReference type="GO" id="GO:0004834">
    <property type="term" value="F:tryptophan synthase activity"/>
    <property type="evidence" value="ECO:0007669"/>
    <property type="project" value="UniProtKB-EC"/>
</dbReference>
<dbReference type="CDD" id="cd04724">
    <property type="entry name" value="Tryptophan_synthase_alpha"/>
    <property type="match status" value="1"/>
</dbReference>
<dbReference type="Pfam" id="PF00290">
    <property type="entry name" value="Trp_syntA"/>
    <property type="match status" value="1"/>
</dbReference>
<evidence type="ECO:0000313" key="11">
    <source>
        <dbReference type="Proteomes" id="UP001596113"/>
    </source>
</evidence>
<name>A0ABW0HRQ0_9BACL</name>